<dbReference type="GO" id="GO:0000976">
    <property type="term" value="F:transcription cis-regulatory region binding"/>
    <property type="evidence" value="ECO:0007669"/>
    <property type="project" value="TreeGrafter"/>
</dbReference>
<evidence type="ECO:0000313" key="7">
    <source>
        <dbReference type="EMBL" id="KGX91291.1"/>
    </source>
</evidence>
<evidence type="ECO:0000256" key="4">
    <source>
        <dbReference type="ARBA" id="ARBA00023163"/>
    </source>
</evidence>
<sequence length="190" mass="22456">MKDKIMETSIELFGERGFLETSIQDIVEANGVTKGTFYYYFHNKEDVLMQIHLTFIEELLKRQEQILFANGVSYKEKLRSTVLMVIKNIRLQAQSARVFFREMRHLSDHHTAKLLPKRHLFQRNVQQLVEEGVRAEEFRKDLRADMVSFGILGIVNWSYFWYEPDGEVSEEELTDIYVSMMLEGLQPPRT</sequence>
<dbReference type="Gene3D" id="1.10.357.10">
    <property type="entry name" value="Tetracycline Repressor, domain 2"/>
    <property type="match status" value="1"/>
</dbReference>
<dbReference type="InterPro" id="IPR050109">
    <property type="entry name" value="HTH-type_TetR-like_transc_reg"/>
</dbReference>
<evidence type="ECO:0000256" key="2">
    <source>
        <dbReference type="ARBA" id="ARBA00023015"/>
    </source>
</evidence>
<gene>
    <name evidence="7" type="ORF">N781_04235</name>
</gene>
<dbReference type="PANTHER" id="PTHR30055:SF175">
    <property type="entry name" value="HTH-TYPE TRANSCRIPTIONAL REPRESSOR KSTR2"/>
    <property type="match status" value="1"/>
</dbReference>
<feature type="DNA-binding region" description="H-T-H motif" evidence="5">
    <location>
        <begin position="22"/>
        <end position="41"/>
    </location>
</feature>
<dbReference type="Pfam" id="PF00440">
    <property type="entry name" value="TetR_N"/>
    <property type="match status" value="1"/>
</dbReference>
<dbReference type="EMBL" id="AVPE01000010">
    <property type="protein sequence ID" value="KGX91291.1"/>
    <property type="molecule type" value="Genomic_DNA"/>
</dbReference>
<feature type="domain" description="HTH tetR-type" evidence="6">
    <location>
        <begin position="1"/>
        <end position="59"/>
    </location>
</feature>
<dbReference type="InterPro" id="IPR001647">
    <property type="entry name" value="HTH_TetR"/>
</dbReference>
<keyword evidence="8" id="KW-1185">Reference proteome</keyword>
<dbReference type="PROSITE" id="PS50977">
    <property type="entry name" value="HTH_TETR_2"/>
    <property type="match status" value="1"/>
</dbReference>
<dbReference type="InterPro" id="IPR009057">
    <property type="entry name" value="Homeodomain-like_sf"/>
</dbReference>
<dbReference type="SUPFAM" id="SSF46689">
    <property type="entry name" value="Homeodomain-like"/>
    <property type="match status" value="1"/>
</dbReference>
<keyword evidence="4" id="KW-0804">Transcription</keyword>
<protein>
    <submittedName>
        <fullName evidence="7">TetR family transcriptional regulator</fullName>
    </submittedName>
</protein>
<dbReference type="PRINTS" id="PR00455">
    <property type="entry name" value="HTHTETR"/>
</dbReference>
<organism evidence="7 8">
    <name type="scientific">Pontibacillus halophilus JSM 076056 = DSM 19796</name>
    <dbReference type="NCBI Taxonomy" id="1385510"/>
    <lineage>
        <taxon>Bacteria</taxon>
        <taxon>Bacillati</taxon>
        <taxon>Bacillota</taxon>
        <taxon>Bacilli</taxon>
        <taxon>Bacillales</taxon>
        <taxon>Bacillaceae</taxon>
        <taxon>Pontibacillus</taxon>
    </lineage>
</organism>
<dbReference type="OrthoDB" id="9814200at2"/>
<dbReference type="Proteomes" id="UP000030528">
    <property type="component" value="Unassembled WGS sequence"/>
</dbReference>
<dbReference type="Pfam" id="PF17932">
    <property type="entry name" value="TetR_C_24"/>
    <property type="match status" value="1"/>
</dbReference>
<dbReference type="STRING" id="1385510.GCA_000425205_02532"/>
<keyword evidence="3 5" id="KW-0238">DNA-binding</keyword>
<proteinExistence type="predicted"/>
<keyword evidence="2" id="KW-0805">Transcription regulation</keyword>
<dbReference type="Gene3D" id="1.10.10.60">
    <property type="entry name" value="Homeodomain-like"/>
    <property type="match status" value="1"/>
</dbReference>
<dbReference type="AlphaFoldDB" id="A0A0A5GDJ3"/>
<dbReference type="InterPro" id="IPR036271">
    <property type="entry name" value="Tet_transcr_reg_TetR-rel_C_sf"/>
</dbReference>
<evidence type="ECO:0000256" key="5">
    <source>
        <dbReference type="PROSITE-ProRule" id="PRU00335"/>
    </source>
</evidence>
<evidence type="ECO:0000256" key="1">
    <source>
        <dbReference type="ARBA" id="ARBA00022491"/>
    </source>
</evidence>
<dbReference type="PANTHER" id="PTHR30055">
    <property type="entry name" value="HTH-TYPE TRANSCRIPTIONAL REGULATOR RUTR"/>
    <property type="match status" value="1"/>
</dbReference>
<evidence type="ECO:0000256" key="3">
    <source>
        <dbReference type="ARBA" id="ARBA00023125"/>
    </source>
</evidence>
<keyword evidence="1" id="KW-0678">Repressor</keyword>
<evidence type="ECO:0000313" key="8">
    <source>
        <dbReference type="Proteomes" id="UP000030528"/>
    </source>
</evidence>
<reference evidence="7 8" key="1">
    <citation type="submission" date="2013-08" db="EMBL/GenBank/DDBJ databases">
        <authorList>
            <person name="Huang J."/>
            <person name="Wang G."/>
        </authorList>
    </citation>
    <scope>NUCLEOTIDE SEQUENCE [LARGE SCALE GENOMIC DNA]</scope>
    <source>
        <strain evidence="7 8">JSM 076056</strain>
    </source>
</reference>
<dbReference type="eggNOG" id="COG1309">
    <property type="taxonomic scope" value="Bacteria"/>
</dbReference>
<dbReference type="SUPFAM" id="SSF48498">
    <property type="entry name" value="Tetracyclin repressor-like, C-terminal domain"/>
    <property type="match status" value="1"/>
</dbReference>
<dbReference type="GO" id="GO:0003700">
    <property type="term" value="F:DNA-binding transcription factor activity"/>
    <property type="evidence" value="ECO:0007669"/>
    <property type="project" value="TreeGrafter"/>
</dbReference>
<dbReference type="InterPro" id="IPR023772">
    <property type="entry name" value="DNA-bd_HTH_TetR-type_CS"/>
</dbReference>
<dbReference type="PROSITE" id="PS01081">
    <property type="entry name" value="HTH_TETR_1"/>
    <property type="match status" value="1"/>
</dbReference>
<accession>A0A0A5GDJ3</accession>
<name>A0A0A5GDJ3_9BACI</name>
<dbReference type="InterPro" id="IPR041490">
    <property type="entry name" value="KstR2_TetR_C"/>
</dbReference>
<dbReference type="RefSeq" id="WP_026800862.1">
    <property type="nucleotide sequence ID" value="NZ_AULI01000010.1"/>
</dbReference>
<evidence type="ECO:0000259" key="6">
    <source>
        <dbReference type="PROSITE" id="PS50977"/>
    </source>
</evidence>
<comment type="caution">
    <text evidence="7">The sequence shown here is derived from an EMBL/GenBank/DDBJ whole genome shotgun (WGS) entry which is preliminary data.</text>
</comment>